<dbReference type="InterPro" id="IPR055558">
    <property type="entry name" value="DUF7134"/>
</dbReference>
<dbReference type="Gene3D" id="1.20.5.1930">
    <property type="match status" value="1"/>
</dbReference>
<reference evidence="13" key="1">
    <citation type="journal article" date="2019" name="Int. J. Syst. Evol. Microbiol.">
        <title>The Global Catalogue of Microorganisms (GCM) 10K type strain sequencing project: providing services to taxonomists for standard genome sequencing and annotation.</title>
        <authorList>
            <consortium name="The Broad Institute Genomics Platform"/>
            <consortium name="The Broad Institute Genome Sequencing Center for Infectious Disease"/>
            <person name="Wu L."/>
            <person name="Ma J."/>
        </authorList>
    </citation>
    <scope>NUCLEOTIDE SEQUENCE [LARGE SCALE GENOMIC DNA]</scope>
    <source>
        <strain evidence="13">CGMCC 4.7241</strain>
    </source>
</reference>
<feature type="transmembrane region" description="Helical" evidence="9">
    <location>
        <begin position="67"/>
        <end position="95"/>
    </location>
</feature>
<keyword evidence="9" id="KW-0812">Transmembrane</keyword>
<dbReference type="Pfam" id="PF23539">
    <property type="entry name" value="DUF7134"/>
    <property type="match status" value="1"/>
</dbReference>
<feature type="domain" description="Signal transduction histidine kinase subgroup 3 dimerisation and phosphoacceptor" evidence="10">
    <location>
        <begin position="171"/>
        <end position="236"/>
    </location>
</feature>
<dbReference type="EC" id="2.7.13.3" evidence="2"/>
<accession>A0ABV7YDI0</accession>
<dbReference type="InterPro" id="IPR050482">
    <property type="entry name" value="Sensor_HK_TwoCompSys"/>
</dbReference>
<proteinExistence type="predicted"/>
<keyword evidence="4" id="KW-0808">Transferase</keyword>
<keyword evidence="9" id="KW-1133">Transmembrane helix</keyword>
<keyword evidence="7" id="KW-0067">ATP-binding</keyword>
<dbReference type="CDD" id="cd16917">
    <property type="entry name" value="HATPase_UhpB-NarQ-NarX-like"/>
    <property type="match status" value="1"/>
</dbReference>
<dbReference type="Gene3D" id="3.30.565.10">
    <property type="entry name" value="Histidine kinase-like ATPase, C-terminal domain"/>
    <property type="match status" value="1"/>
</dbReference>
<evidence type="ECO:0000256" key="7">
    <source>
        <dbReference type="ARBA" id="ARBA00022840"/>
    </source>
</evidence>
<comment type="caution">
    <text evidence="12">The sequence shown here is derived from an EMBL/GenBank/DDBJ whole genome shotgun (WGS) entry which is preliminary data.</text>
</comment>
<evidence type="ECO:0000256" key="1">
    <source>
        <dbReference type="ARBA" id="ARBA00000085"/>
    </source>
</evidence>
<keyword evidence="9" id="KW-0472">Membrane</keyword>
<evidence type="ECO:0000256" key="4">
    <source>
        <dbReference type="ARBA" id="ARBA00022679"/>
    </source>
</evidence>
<dbReference type="PANTHER" id="PTHR24421">
    <property type="entry name" value="NITRATE/NITRITE SENSOR PROTEIN NARX-RELATED"/>
    <property type="match status" value="1"/>
</dbReference>
<evidence type="ECO:0000313" key="12">
    <source>
        <dbReference type="EMBL" id="MFC3762859.1"/>
    </source>
</evidence>
<dbReference type="GO" id="GO:0016301">
    <property type="term" value="F:kinase activity"/>
    <property type="evidence" value="ECO:0007669"/>
    <property type="project" value="UniProtKB-KW"/>
</dbReference>
<organism evidence="12 13">
    <name type="scientific">Tenggerimyces flavus</name>
    <dbReference type="NCBI Taxonomy" id="1708749"/>
    <lineage>
        <taxon>Bacteria</taxon>
        <taxon>Bacillati</taxon>
        <taxon>Actinomycetota</taxon>
        <taxon>Actinomycetes</taxon>
        <taxon>Propionibacteriales</taxon>
        <taxon>Nocardioidaceae</taxon>
        <taxon>Tenggerimyces</taxon>
    </lineage>
</organism>
<keyword evidence="5" id="KW-0547">Nucleotide-binding</keyword>
<keyword evidence="8" id="KW-0902">Two-component regulatory system</keyword>
<feature type="domain" description="DUF7134" evidence="11">
    <location>
        <begin position="5"/>
        <end position="150"/>
    </location>
</feature>
<dbReference type="PANTHER" id="PTHR24421:SF10">
    <property type="entry name" value="NITRATE_NITRITE SENSOR PROTEIN NARQ"/>
    <property type="match status" value="1"/>
</dbReference>
<dbReference type="EMBL" id="JBHRZH010000016">
    <property type="protein sequence ID" value="MFC3762859.1"/>
    <property type="molecule type" value="Genomic_DNA"/>
</dbReference>
<keyword evidence="6 12" id="KW-0418">Kinase</keyword>
<evidence type="ECO:0000256" key="6">
    <source>
        <dbReference type="ARBA" id="ARBA00022777"/>
    </source>
</evidence>
<evidence type="ECO:0000256" key="5">
    <source>
        <dbReference type="ARBA" id="ARBA00022741"/>
    </source>
</evidence>
<keyword evidence="13" id="KW-1185">Reference proteome</keyword>
<evidence type="ECO:0000313" key="13">
    <source>
        <dbReference type="Proteomes" id="UP001595699"/>
    </source>
</evidence>
<name>A0ABV7YDI0_9ACTN</name>
<evidence type="ECO:0000256" key="2">
    <source>
        <dbReference type="ARBA" id="ARBA00012438"/>
    </source>
</evidence>
<gene>
    <name evidence="12" type="ORF">ACFOUW_18605</name>
</gene>
<evidence type="ECO:0000256" key="9">
    <source>
        <dbReference type="SAM" id="Phobius"/>
    </source>
</evidence>
<dbReference type="Pfam" id="PF07730">
    <property type="entry name" value="HisKA_3"/>
    <property type="match status" value="1"/>
</dbReference>
<feature type="transmembrane region" description="Helical" evidence="9">
    <location>
        <begin position="101"/>
        <end position="120"/>
    </location>
</feature>
<dbReference type="InterPro" id="IPR036890">
    <property type="entry name" value="HATPase_C_sf"/>
</dbReference>
<comment type="catalytic activity">
    <reaction evidence="1">
        <text>ATP + protein L-histidine = ADP + protein N-phospho-L-histidine.</text>
        <dbReference type="EC" id="2.7.13.3"/>
    </reaction>
</comment>
<evidence type="ECO:0000256" key="3">
    <source>
        <dbReference type="ARBA" id="ARBA00022553"/>
    </source>
</evidence>
<evidence type="ECO:0000259" key="11">
    <source>
        <dbReference type="Pfam" id="PF23539"/>
    </source>
</evidence>
<feature type="transmembrane region" description="Helical" evidence="9">
    <location>
        <begin position="132"/>
        <end position="152"/>
    </location>
</feature>
<protein>
    <recommendedName>
        <fullName evidence="2">histidine kinase</fullName>
        <ecNumber evidence="2">2.7.13.3</ecNumber>
    </recommendedName>
</protein>
<sequence>MRGARSQVFDVIVALLLTVVAMGSSGALSRWTHPDHPMDAVGFVLAAGTGLSLIFRRRWPLPSLAICAAFLATYLIIGYPYSLIFLPFVVAVYTAARYLPLAQAAPASFLVLLALLAHLFTNDAALNSFAGLGPATAWVVVPFALGTTIRIYRENQTRERAESLRQRVDDERLRVAQEVHDIVGHGLAAIKMQADVALHVLAKKPEQAQTALEAISRTSGDALEELRATLAVVRRTGDDDRSPTPSLSRLNGLLKRMDDAGVRIELSTSGDERPLPDLVDLTGYRIVQEALTNVLRHSGADRAKLGLTYETGAVTIVISNPVNGAPSPGSGSGIPGMRERVTSLGGTFAAGPDAEGFAVTATLPTGRNS</sequence>
<dbReference type="RefSeq" id="WP_385927614.1">
    <property type="nucleotide sequence ID" value="NZ_JBHRZH010000016.1"/>
</dbReference>
<dbReference type="SUPFAM" id="SSF55874">
    <property type="entry name" value="ATPase domain of HSP90 chaperone/DNA topoisomerase II/histidine kinase"/>
    <property type="match status" value="1"/>
</dbReference>
<keyword evidence="3" id="KW-0597">Phosphoprotein</keyword>
<evidence type="ECO:0000259" key="10">
    <source>
        <dbReference type="Pfam" id="PF07730"/>
    </source>
</evidence>
<dbReference type="InterPro" id="IPR011712">
    <property type="entry name" value="Sig_transdc_His_kin_sub3_dim/P"/>
</dbReference>
<dbReference type="Proteomes" id="UP001595699">
    <property type="component" value="Unassembled WGS sequence"/>
</dbReference>
<evidence type="ECO:0000256" key="8">
    <source>
        <dbReference type="ARBA" id="ARBA00023012"/>
    </source>
</evidence>